<feature type="region of interest" description="Disordered" evidence="1">
    <location>
        <begin position="218"/>
        <end position="240"/>
    </location>
</feature>
<evidence type="ECO:0008006" key="4">
    <source>
        <dbReference type="Google" id="ProtNLM"/>
    </source>
</evidence>
<name>A0A9Q9B170_9PEZI</name>
<organism evidence="2 3">
    <name type="scientific">Septoria linicola</name>
    <dbReference type="NCBI Taxonomy" id="215465"/>
    <lineage>
        <taxon>Eukaryota</taxon>
        <taxon>Fungi</taxon>
        <taxon>Dikarya</taxon>
        <taxon>Ascomycota</taxon>
        <taxon>Pezizomycotina</taxon>
        <taxon>Dothideomycetes</taxon>
        <taxon>Dothideomycetidae</taxon>
        <taxon>Mycosphaerellales</taxon>
        <taxon>Mycosphaerellaceae</taxon>
        <taxon>Septoria</taxon>
    </lineage>
</organism>
<feature type="compositionally biased region" description="Low complexity" evidence="1">
    <location>
        <begin position="145"/>
        <end position="158"/>
    </location>
</feature>
<evidence type="ECO:0000256" key="1">
    <source>
        <dbReference type="SAM" id="MobiDB-lite"/>
    </source>
</evidence>
<feature type="compositionally biased region" description="Low complexity" evidence="1">
    <location>
        <begin position="12"/>
        <end position="35"/>
    </location>
</feature>
<feature type="compositionally biased region" description="Basic and acidic residues" evidence="1">
    <location>
        <begin position="46"/>
        <end position="57"/>
    </location>
</feature>
<feature type="compositionally biased region" description="Basic and acidic residues" evidence="1">
    <location>
        <begin position="182"/>
        <end position="203"/>
    </location>
</feature>
<accession>A0A9Q9B170</accession>
<feature type="compositionally biased region" description="Basic and acidic residues" evidence="1">
    <location>
        <begin position="229"/>
        <end position="239"/>
    </location>
</feature>
<protein>
    <recommendedName>
        <fullName evidence="4">WW domain-containing protein</fullName>
    </recommendedName>
</protein>
<proteinExistence type="predicted"/>
<gene>
    <name evidence="2" type="ORF">Slin15195_G123530</name>
</gene>
<dbReference type="Gene3D" id="2.20.70.10">
    <property type="match status" value="1"/>
</dbReference>
<keyword evidence="3" id="KW-1185">Reference proteome</keyword>
<feature type="region of interest" description="Disordered" evidence="1">
    <location>
        <begin position="1"/>
        <end position="203"/>
    </location>
</feature>
<evidence type="ECO:0000313" key="2">
    <source>
        <dbReference type="EMBL" id="USW59034.1"/>
    </source>
</evidence>
<dbReference type="Proteomes" id="UP001056384">
    <property type="component" value="Chromosome 12"/>
</dbReference>
<evidence type="ECO:0000313" key="3">
    <source>
        <dbReference type="Proteomes" id="UP001056384"/>
    </source>
</evidence>
<feature type="compositionally biased region" description="Basic and acidic residues" evidence="1">
    <location>
        <begin position="103"/>
        <end position="133"/>
    </location>
</feature>
<dbReference type="AlphaFoldDB" id="A0A9Q9B170"/>
<sequence length="320" mass="35593">MADLPPPSYEQATGSSTSSRPAASSTSNHNATSSHLNVPGKGGMPDAHRRSMEDEARPLPTGWVRSYDPQNQHQFFVDTTKDPPKSIWHHPYDDEEYINSLSGEERERVEQESINYKKMDHTPSKDDYIHAHSDDEDDYLPQHYQNQASSASGSSNAQLPPRPDGKDGKGKGKVSFGRKVKDKVTGMTHEEREAERRAREEEERRAYESHLKIRQAMQRAAETGQPQHIGKDREGKDIYIEPPRPPYQGGGYNGYGYNPYSPYNSQGIYTTPNARYVRPGMPYGRPYGSPYGYGRPYGGGMGMPLAGGLLGGALLGGLLF</sequence>
<dbReference type="EMBL" id="CP099429">
    <property type="protein sequence ID" value="USW59034.1"/>
    <property type="molecule type" value="Genomic_DNA"/>
</dbReference>
<dbReference type="OrthoDB" id="2367685at2759"/>
<reference evidence="2" key="1">
    <citation type="submission" date="2022-06" db="EMBL/GenBank/DDBJ databases">
        <title>Complete genome sequences of two strains of the flax pathogen Septoria linicola.</title>
        <authorList>
            <person name="Lapalu N."/>
            <person name="Simon A."/>
            <person name="Demenou B."/>
            <person name="Paumier D."/>
            <person name="Guillot M.-P."/>
            <person name="Gout L."/>
            <person name="Valade R."/>
        </authorList>
    </citation>
    <scope>NUCLEOTIDE SEQUENCE</scope>
    <source>
        <strain evidence="2">SE15195</strain>
    </source>
</reference>